<gene>
    <name evidence="1" type="ordered locus">tlr0548</name>
</gene>
<proteinExistence type="predicted"/>
<dbReference type="InterPro" id="IPR024096">
    <property type="entry name" value="NO_sig/Golgi_transp_ligand-bd"/>
</dbReference>
<dbReference type="PATRIC" id="fig|197221.4.peg.578"/>
<reference evidence="1 2" key="1">
    <citation type="journal article" date="2002" name="DNA Res.">
        <title>Complete genome structure of the thermophilic cyanobacterium Thermosynechococcus elongatus BP-1.</title>
        <authorList>
            <person name="Nakamura Y."/>
            <person name="Kaneko T."/>
            <person name="Sato S."/>
            <person name="Ikeuchi M."/>
            <person name="Katoh H."/>
            <person name="Sasamoto S."/>
            <person name="Watanabe A."/>
            <person name="Iriguchi M."/>
            <person name="Kawashima K."/>
            <person name="Kimura T."/>
            <person name="Kishida Y."/>
            <person name="Kiyokawa C."/>
            <person name="Kohara M."/>
            <person name="Matsumoto M."/>
            <person name="Matsuno A."/>
            <person name="Nakazaki N."/>
            <person name="Shimpo S."/>
            <person name="Sugimoto M."/>
            <person name="Takeuchi C."/>
            <person name="Yamada M."/>
            <person name="Tabata S."/>
        </authorList>
    </citation>
    <scope>NUCLEOTIDE SEQUENCE [LARGE SCALE GENOMIC DNA]</scope>
    <source>
        <strain evidence="2">IAM M-273 / NIES-2133 / BP-1</strain>
    </source>
</reference>
<keyword evidence="2" id="KW-1185">Reference proteome</keyword>
<evidence type="ECO:0000313" key="2">
    <source>
        <dbReference type="Proteomes" id="UP000000440"/>
    </source>
</evidence>
<name>Q8DLE7_THEVB</name>
<accession>Q8DLE7</accession>
<dbReference type="eggNOG" id="ENOG50305E4">
    <property type="taxonomic scope" value="Bacteria"/>
</dbReference>
<evidence type="ECO:0000313" key="1">
    <source>
        <dbReference type="EMBL" id="BAC08100.1"/>
    </source>
</evidence>
<organism evidence="1 2">
    <name type="scientific">Thermosynechococcus vestitus (strain NIES-2133 / IAM M-273 / BP-1)</name>
    <dbReference type="NCBI Taxonomy" id="197221"/>
    <lineage>
        <taxon>Bacteria</taxon>
        <taxon>Bacillati</taxon>
        <taxon>Cyanobacteriota</taxon>
        <taxon>Cyanophyceae</taxon>
        <taxon>Acaryochloridales</taxon>
        <taxon>Thermosynechococcaceae</taxon>
        <taxon>Thermosynechococcus</taxon>
    </lineage>
</organism>
<dbReference type="Gene3D" id="3.30.1380.20">
    <property type="entry name" value="Trafficking protein particle complex subunit 3"/>
    <property type="match status" value="1"/>
</dbReference>
<dbReference type="STRING" id="197221.gene:10747138"/>
<dbReference type="Proteomes" id="UP000000440">
    <property type="component" value="Chromosome"/>
</dbReference>
<dbReference type="AlphaFoldDB" id="Q8DLE7"/>
<dbReference type="EnsemblBacteria" id="BAC08100">
    <property type="protein sequence ID" value="BAC08100"/>
    <property type="gene ID" value="BAC08100"/>
</dbReference>
<dbReference type="EMBL" id="BA000039">
    <property type="protein sequence ID" value="BAC08100.1"/>
    <property type="molecule type" value="Genomic_DNA"/>
</dbReference>
<dbReference type="KEGG" id="tel:tlr0548"/>
<dbReference type="SUPFAM" id="SSF111126">
    <property type="entry name" value="Ligand-binding domain in the NO signalling and Golgi transport"/>
    <property type="match status" value="1"/>
</dbReference>
<protein>
    <submittedName>
        <fullName evidence="1">Tlr0548 protein</fullName>
    </submittedName>
</protein>
<sequence length="415" mass="46826">MPMFEHLHIDRPRKLVAFFNEPVIFHCHHYNLFLQQTIEDPDWIDGVSILQTSAQEIFYSLLSNAFNTLGAHTPGERLATAAEIFSFLGFGCLNFEVSEQGGQVELTHSHYAEGWLGKYGEQVSRKKPMDHLAVGYVAATLDATFAELGTYVAEETSCMAVTRQDHCRIHVAKAAIRRSLTPSPQMGKLIEHPAPLPKPDTSVDYDAVNEALWGLPLAGDERGQIRAFNVLLTRMPANYYNRIQYRFLDELQKVDPQLLEVGQALIRESGHVCVFYTFGNIMESLEWETVVGPMLKTDTDWIHGGYAVASSLGWGRWQALEVVRNESSRVAIDGNYETNYFLASYPHAAQPACYFAQGAVPAMMNIVYNGRIQQKPVLDEAFYNRLFQRGGVFQGAEVKAREKGDPWCEFYAQRL</sequence>